<keyword evidence="3" id="KW-1185">Reference proteome</keyword>
<sequence>MADFVHRVSQYPVVEDTCKAASDAYHWAKAKENLFPILSRIESAAANLAALVKPVVDSSLAHKLDDVACRQLLDRFESLCPTMKESTTEDLLGPVANRALTLAETCADYCLPEDKSPVQDPDHEVSRRERLSRLQTRATNQALSMFHTSVGRAHELLSGLLESGSHVTQVVPTASVAATLTQVVSILSFACSTAKSVSFPIISQGLTTMKEQTEKLNGQLKESGKLNWLDLHNVIQGLDRLRTLIDEQPKVETVKCVEMQPIPVQESSHNHTPKVVTNSDDVSADEQTSNLPE</sequence>
<proteinExistence type="predicted"/>
<name>A0A8J4T698_9TREM</name>
<feature type="compositionally biased region" description="Polar residues" evidence="1">
    <location>
        <begin position="275"/>
        <end position="293"/>
    </location>
</feature>
<reference evidence="2" key="1">
    <citation type="submission" date="2019-05" db="EMBL/GenBank/DDBJ databases">
        <title>Annotation for the trematode Paragonimus heterotremus.</title>
        <authorList>
            <person name="Choi Y.-J."/>
        </authorList>
    </citation>
    <scope>NUCLEOTIDE SEQUENCE</scope>
    <source>
        <strain evidence="2">LC</strain>
    </source>
</reference>
<dbReference type="OrthoDB" id="6239738at2759"/>
<feature type="region of interest" description="Disordered" evidence="1">
    <location>
        <begin position="262"/>
        <end position="293"/>
    </location>
</feature>
<evidence type="ECO:0000313" key="3">
    <source>
        <dbReference type="Proteomes" id="UP000748531"/>
    </source>
</evidence>
<gene>
    <name evidence="2" type="ORF">PHET_11123</name>
</gene>
<protein>
    <submittedName>
        <fullName evidence="2">Uncharacterized protein</fullName>
    </submittedName>
</protein>
<organism evidence="2 3">
    <name type="scientific">Paragonimus heterotremus</name>
    <dbReference type="NCBI Taxonomy" id="100268"/>
    <lineage>
        <taxon>Eukaryota</taxon>
        <taxon>Metazoa</taxon>
        <taxon>Spiralia</taxon>
        <taxon>Lophotrochozoa</taxon>
        <taxon>Platyhelminthes</taxon>
        <taxon>Trematoda</taxon>
        <taxon>Digenea</taxon>
        <taxon>Plagiorchiida</taxon>
        <taxon>Troglotremata</taxon>
        <taxon>Troglotrematidae</taxon>
        <taxon>Paragonimus</taxon>
    </lineage>
</organism>
<evidence type="ECO:0000313" key="2">
    <source>
        <dbReference type="EMBL" id="KAF5396254.1"/>
    </source>
</evidence>
<dbReference type="EMBL" id="LUCH01008694">
    <property type="protein sequence ID" value="KAF5396254.1"/>
    <property type="molecule type" value="Genomic_DNA"/>
</dbReference>
<evidence type="ECO:0000256" key="1">
    <source>
        <dbReference type="SAM" id="MobiDB-lite"/>
    </source>
</evidence>
<dbReference type="AlphaFoldDB" id="A0A8J4T698"/>
<comment type="caution">
    <text evidence="2">The sequence shown here is derived from an EMBL/GenBank/DDBJ whole genome shotgun (WGS) entry which is preliminary data.</text>
</comment>
<accession>A0A8J4T698</accession>
<dbReference type="Proteomes" id="UP000748531">
    <property type="component" value="Unassembled WGS sequence"/>
</dbReference>